<evidence type="ECO:0000256" key="1">
    <source>
        <dbReference type="ARBA" id="ARBA00022649"/>
    </source>
</evidence>
<evidence type="ECO:0000313" key="2">
    <source>
        <dbReference type="EMBL" id="GGL36371.1"/>
    </source>
</evidence>
<comment type="caution">
    <text evidence="2">The sequence shown here is derived from an EMBL/GenBank/DDBJ whole genome shotgun (WGS) entry which is preliminary data.</text>
</comment>
<keyword evidence="3" id="KW-1185">Reference proteome</keyword>
<dbReference type="InterPro" id="IPR003847">
    <property type="entry name" value="Put_antitoxin"/>
</dbReference>
<reference evidence="2 3" key="1">
    <citation type="journal article" date="2019" name="Int. J. Syst. Evol. Microbiol.">
        <title>The Global Catalogue of Microorganisms (GCM) 10K type strain sequencing project: providing services to taxonomists for standard genome sequencing and annotation.</title>
        <authorList>
            <consortium name="The Broad Institute Genomics Platform"/>
            <consortium name="The Broad Institute Genome Sequencing Center for Infectious Disease"/>
            <person name="Wu L."/>
            <person name="Ma J."/>
        </authorList>
    </citation>
    <scope>NUCLEOTIDE SEQUENCE [LARGE SCALE GENOMIC DNA]</scope>
    <source>
        <strain evidence="2 3">JCM 19585</strain>
    </source>
</reference>
<organism evidence="2 3">
    <name type="scientific">Halarchaeum grantii</name>
    <dbReference type="NCBI Taxonomy" id="1193105"/>
    <lineage>
        <taxon>Archaea</taxon>
        <taxon>Methanobacteriati</taxon>
        <taxon>Methanobacteriota</taxon>
        <taxon>Stenosarchaea group</taxon>
        <taxon>Halobacteria</taxon>
        <taxon>Halobacteriales</taxon>
        <taxon>Halobacteriaceae</taxon>
    </lineage>
</organism>
<evidence type="ECO:0000313" key="3">
    <source>
        <dbReference type="Proteomes" id="UP000628840"/>
    </source>
</evidence>
<proteinExistence type="predicted"/>
<dbReference type="RefSeq" id="WP_188883604.1">
    <property type="nucleotide sequence ID" value="NZ_BMPF01000003.1"/>
</dbReference>
<dbReference type="Proteomes" id="UP000628840">
    <property type="component" value="Unassembled WGS sequence"/>
</dbReference>
<gene>
    <name evidence="2" type="ORF">GCM10009037_19950</name>
</gene>
<dbReference type="OrthoDB" id="9187at2157"/>
<accession>A0A830EW16</accession>
<dbReference type="EMBL" id="BMPF01000003">
    <property type="protein sequence ID" value="GGL36371.1"/>
    <property type="molecule type" value="Genomic_DNA"/>
</dbReference>
<protein>
    <submittedName>
        <fullName evidence="2">Uncharacterized protein</fullName>
    </submittedName>
</protein>
<dbReference type="AlphaFoldDB" id="A0A830EW16"/>
<keyword evidence="1" id="KW-1277">Toxin-antitoxin system</keyword>
<dbReference type="Pfam" id="PF02697">
    <property type="entry name" value="VAPB_antitox"/>
    <property type="match status" value="1"/>
</dbReference>
<name>A0A830EW16_9EURY</name>
<sequence>MRLNKVHIACVPIHKHKTLPSKNIGLREDVYDRLKAHKRGDESFSETLERLLDDVDGDWRTHIGFLSGADAEELEAEVERGLDELDDSMAGLGDRIDTAFADGEEDTSLTHIDTPYA</sequence>